<evidence type="ECO:0000256" key="1">
    <source>
        <dbReference type="SAM" id="MobiDB-lite"/>
    </source>
</evidence>
<feature type="compositionally biased region" description="Polar residues" evidence="1">
    <location>
        <begin position="222"/>
        <end position="241"/>
    </location>
</feature>
<dbReference type="PANTHER" id="PTHR39405">
    <property type="entry name" value="DSC E3 UBIQUITIN LIGASE COMPLEX SUBUNIT 4"/>
    <property type="match status" value="1"/>
</dbReference>
<dbReference type="GO" id="GO:0032933">
    <property type="term" value="P:SREBP signaling pathway"/>
    <property type="evidence" value="ECO:0007669"/>
    <property type="project" value="InterPro"/>
</dbReference>
<sequence length="328" mass="35978">MSDEPSSSAAAYTSDISTNGPSTEAVPTAAQLAERKKNNRQLFNRKRGDLLDDVLRNLDILVYAELSAIYYMDCSFIRFLIRGLIQFVFLTPKPAAPPAPPLNKPYIGAILGSNILCILLHIIYAPPSGSEATRGYLHGGLAMDFIGQKGPTSKVHLLLLDLLVVILQLVHLSTHITRTRLKDSSVSVTTSSGTQYTATAIRQDHDAEERGVRRSGEHQDIEMQTLNPSGTSTEPVPNRASTTERADDTLASTSPRTDAHIFNAFNSGQIVLADLDIFQTTRDQFWAYATTPAEDSTTSIVEMRRNIIGQLLRWRSGAVTGRPAERIV</sequence>
<comment type="caution">
    <text evidence="3">The sequence shown here is derived from an EMBL/GenBank/DDBJ whole genome shotgun (WGS) entry which is preliminary data.</text>
</comment>
<feature type="compositionally biased region" description="Polar residues" evidence="1">
    <location>
        <begin position="1"/>
        <end position="22"/>
    </location>
</feature>
<proteinExistence type="predicted"/>
<dbReference type="EMBL" id="JAUTXT010000013">
    <property type="protein sequence ID" value="KAK3675707.1"/>
    <property type="molecule type" value="Genomic_DNA"/>
</dbReference>
<dbReference type="GO" id="GO:0005783">
    <property type="term" value="C:endoplasmic reticulum"/>
    <property type="evidence" value="ECO:0007669"/>
    <property type="project" value="TreeGrafter"/>
</dbReference>
<evidence type="ECO:0000313" key="4">
    <source>
        <dbReference type="Proteomes" id="UP001274830"/>
    </source>
</evidence>
<dbReference type="GO" id="GO:0044695">
    <property type="term" value="C:Dsc E3 ubiquitin ligase complex"/>
    <property type="evidence" value="ECO:0007669"/>
    <property type="project" value="InterPro"/>
</dbReference>
<dbReference type="AlphaFoldDB" id="A0AAE0WPQ5"/>
<dbReference type="PANTHER" id="PTHR39405:SF1">
    <property type="entry name" value="DSC E3 UBIQUITIN LIGASE COMPLEX SUBUNIT 4"/>
    <property type="match status" value="1"/>
</dbReference>
<dbReference type="InterPro" id="IPR038967">
    <property type="entry name" value="Dsc4-like"/>
</dbReference>
<dbReference type="Pfam" id="PF08508">
    <property type="entry name" value="DUF1746"/>
    <property type="match status" value="1"/>
</dbReference>
<protein>
    <recommendedName>
        <fullName evidence="2">DUF1746 domain-containing protein</fullName>
    </recommendedName>
</protein>
<feature type="region of interest" description="Disordered" evidence="1">
    <location>
        <begin position="197"/>
        <end position="253"/>
    </location>
</feature>
<feature type="compositionally biased region" description="Basic and acidic residues" evidence="1">
    <location>
        <begin position="202"/>
        <end position="221"/>
    </location>
</feature>
<reference evidence="3" key="1">
    <citation type="submission" date="2023-07" db="EMBL/GenBank/DDBJ databases">
        <title>Black Yeasts Isolated from many extreme environments.</title>
        <authorList>
            <person name="Coleine C."/>
            <person name="Stajich J.E."/>
            <person name="Selbmann L."/>
        </authorList>
    </citation>
    <scope>NUCLEOTIDE SEQUENCE</scope>
    <source>
        <strain evidence="3">CCFEE 5485</strain>
    </source>
</reference>
<evidence type="ECO:0000259" key="2">
    <source>
        <dbReference type="Pfam" id="PF08508"/>
    </source>
</evidence>
<keyword evidence="4" id="KW-1185">Reference proteome</keyword>
<feature type="region of interest" description="Disordered" evidence="1">
    <location>
        <begin position="1"/>
        <end position="28"/>
    </location>
</feature>
<dbReference type="InterPro" id="IPR013715">
    <property type="entry name" value="DUF1746"/>
</dbReference>
<name>A0AAE0WPQ5_9PEZI</name>
<feature type="domain" description="DUF1746" evidence="2">
    <location>
        <begin position="57"/>
        <end position="170"/>
    </location>
</feature>
<organism evidence="3 4">
    <name type="scientific">Recurvomyces mirabilis</name>
    <dbReference type="NCBI Taxonomy" id="574656"/>
    <lineage>
        <taxon>Eukaryota</taxon>
        <taxon>Fungi</taxon>
        <taxon>Dikarya</taxon>
        <taxon>Ascomycota</taxon>
        <taxon>Pezizomycotina</taxon>
        <taxon>Dothideomycetes</taxon>
        <taxon>Dothideomycetidae</taxon>
        <taxon>Mycosphaerellales</taxon>
        <taxon>Teratosphaeriaceae</taxon>
        <taxon>Recurvomyces</taxon>
    </lineage>
</organism>
<gene>
    <name evidence="3" type="ORF">LTR78_004348</name>
</gene>
<accession>A0AAE0WPQ5</accession>
<dbReference type="Proteomes" id="UP001274830">
    <property type="component" value="Unassembled WGS sequence"/>
</dbReference>
<evidence type="ECO:0000313" key="3">
    <source>
        <dbReference type="EMBL" id="KAK3675707.1"/>
    </source>
</evidence>